<evidence type="ECO:0000256" key="3">
    <source>
        <dbReference type="ARBA" id="ARBA00022729"/>
    </source>
</evidence>
<reference evidence="9" key="2">
    <citation type="submission" date="2020-09" db="EMBL/GenBank/DDBJ databases">
        <authorList>
            <person name="Sun Q."/>
            <person name="Kim S."/>
        </authorList>
    </citation>
    <scope>NUCLEOTIDE SEQUENCE</scope>
    <source>
        <strain evidence="9">KCTC 23714</strain>
    </source>
</reference>
<dbReference type="InterPro" id="IPR000527">
    <property type="entry name" value="Flag_Lring"/>
</dbReference>
<evidence type="ECO:0000256" key="1">
    <source>
        <dbReference type="ARBA" id="ARBA00002591"/>
    </source>
</evidence>
<dbReference type="Proteomes" id="UP000628984">
    <property type="component" value="Unassembled WGS sequence"/>
</dbReference>
<evidence type="ECO:0000256" key="7">
    <source>
        <dbReference type="HAMAP-Rule" id="MF_00415"/>
    </source>
</evidence>
<keyword evidence="4 7" id="KW-0472">Membrane</keyword>
<proteinExistence type="inferred from homology"/>
<dbReference type="Pfam" id="PF02107">
    <property type="entry name" value="FlgH"/>
    <property type="match status" value="1"/>
</dbReference>
<reference evidence="9" key="1">
    <citation type="journal article" date="2014" name="Int. J. Syst. Evol. Microbiol.">
        <title>Complete genome sequence of Corynebacterium casei LMG S-19264T (=DSM 44701T), isolated from a smear-ripened cheese.</title>
        <authorList>
            <consortium name="US DOE Joint Genome Institute (JGI-PGF)"/>
            <person name="Walter F."/>
            <person name="Albersmeier A."/>
            <person name="Kalinowski J."/>
            <person name="Ruckert C."/>
        </authorList>
    </citation>
    <scope>NUCLEOTIDE SEQUENCE</scope>
    <source>
        <strain evidence="9">KCTC 23714</strain>
    </source>
</reference>
<dbReference type="GO" id="GO:0009279">
    <property type="term" value="C:cell outer membrane"/>
    <property type="evidence" value="ECO:0007669"/>
    <property type="project" value="UniProtKB-SubCell"/>
</dbReference>
<keyword evidence="9" id="KW-0282">Flagellum</keyword>
<dbReference type="PANTHER" id="PTHR34933">
    <property type="entry name" value="FLAGELLAR L-RING PROTEIN"/>
    <property type="match status" value="1"/>
</dbReference>
<feature type="chain" id="PRO_5038000716" description="Flagellar L-ring protein" evidence="8">
    <location>
        <begin position="21"/>
        <end position="219"/>
    </location>
</feature>
<dbReference type="AlphaFoldDB" id="A0A918ILG0"/>
<name>A0A918ILG0_9RHOB</name>
<dbReference type="GO" id="GO:0003774">
    <property type="term" value="F:cytoskeletal motor activity"/>
    <property type="evidence" value="ECO:0007669"/>
    <property type="project" value="InterPro"/>
</dbReference>
<comment type="caution">
    <text evidence="9">The sequence shown here is derived from an EMBL/GenBank/DDBJ whole genome shotgun (WGS) entry which is preliminary data.</text>
</comment>
<evidence type="ECO:0000256" key="6">
    <source>
        <dbReference type="ARBA" id="ARBA00023237"/>
    </source>
</evidence>
<keyword evidence="3 8" id="KW-0732">Signal</keyword>
<evidence type="ECO:0000313" key="9">
    <source>
        <dbReference type="EMBL" id="GGW21505.1"/>
    </source>
</evidence>
<evidence type="ECO:0000256" key="8">
    <source>
        <dbReference type="SAM" id="SignalP"/>
    </source>
</evidence>
<evidence type="ECO:0000256" key="2">
    <source>
        <dbReference type="ARBA" id="ARBA00006929"/>
    </source>
</evidence>
<dbReference type="GO" id="GO:0009427">
    <property type="term" value="C:bacterial-type flagellum basal body, distal rod, L ring"/>
    <property type="evidence" value="ECO:0007669"/>
    <property type="project" value="InterPro"/>
</dbReference>
<accession>A0A918ILG0</accession>
<organism evidence="9 10">
    <name type="scientific">Gemmobacter lanyuensis</name>
    <dbReference type="NCBI Taxonomy" id="1054497"/>
    <lineage>
        <taxon>Bacteria</taxon>
        <taxon>Pseudomonadati</taxon>
        <taxon>Pseudomonadota</taxon>
        <taxon>Alphaproteobacteria</taxon>
        <taxon>Rhodobacterales</taxon>
        <taxon>Paracoccaceae</taxon>
        <taxon>Gemmobacter</taxon>
    </lineage>
</organism>
<dbReference type="EMBL" id="BMYQ01000001">
    <property type="protein sequence ID" value="GGW21505.1"/>
    <property type="molecule type" value="Genomic_DNA"/>
</dbReference>
<sequence length="219" mass="23416">MLKRLTFALCLLPMACSTYIEDKASDDFAPVMPEPASFVEPQAVTGGIYTASSPGLFASDRRAARAGDILTVQFTEKFAASKSQSARGSRSNEYEIDLPNLVTGGFDDGQLSNSTDQSFAGSGGAQQSNSLTGRLSVIVAREFPNGTLEIIGQKKLTLNNGNEYVRLTGIVRPEDINADNVVLSERIANADIRYVGAGDTADTARPGWVRRFLAMASPL</sequence>
<comment type="subcellular location">
    <subcellularLocation>
        <location evidence="7">Cell outer membrane</location>
    </subcellularLocation>
    <subcellularLocation>
        <location evidence="7">Bacterial flagellum basal body</location>
    </subcellularLocation>
</comment>
<feature type="signal peptide" evidence="8">
    <location>
        <begin position="1"/>
        <end position="20"/>
    </location>
</feature>
<dbReference type="RefSeq" id="WP_189631954.1">
    <property type="nucleotide sequence ID" value="NZ_BMYQ01000001.1"/>
</dbReference>
<dbReference type="HAMAP" id="MF_00415">
    <property type="entry name" value="FlgH"/>
    <property type="match status" value="1"/>
</dbReference>
<keyword evidence="10" id="KW-1185">Reference proteome</keyword>
<dbReference type="PRINTS" id="PR01008">
    <property type="entry name" value="FLGLRINGFLGH"/>
</dbReference>
<comment type="function">
    <text evidence="1 7">Assembles around the rod to form the L-ring and probably protects the motor/basal body from shearing forces during rotation.</text>
</comment>
<keyword evidence="9" id="KW-0969">Cilium</keyword>
<comment type="subunit">
    <text evidence="7">The basal body constitutes a major portion of the flagellar organelle and consists of four rings (L,P,S, and M) mounted on a central rod.</text>
</comment>
<evidence type="ECO:0000256" key="4">
    <source>
        <dbReference type="ARBA" id="ARBA00023136"/>
    </source>
</evidence>
<keyword evidence="9" id="KW-0966">Cell projection</keyword>
<dbReference type="GO" id="GO:0071973">
    <property type="term" value="P:bacterial-type flagellum-dependent cell motility"/>
    <property type="evidence" value="ECO:0007669"/>
    <property type="project" value="InterPro"/>
</dbReference>
<protein>
    <recommendedName>
        <fullName evidence="7">Flagellar L-ring protein</fullName>
    </recommendedName>
    <alternativeName>
        <fullName evidence="7">Basal body L-ring protein</fullName>
    </alternativeName>
</protein>
<keyword evidence="6 7" id="KW-0998">Cell outer membrane</keyword>
<evidence type="ECO:0000256" key="5">
    <source>
        <dbReference type="ARBA" id="ARBA00023143"/>
    </source>
</evidence>
<evidence type="ECO:0000313" key="10">
    <source>
        <dbReference type="Proteomes" id="UP000628984"/>
    </source>
</evidence>
<keyword evidence="5 7" id="KW-0975">Bacterial flagellum</keyword>
<dbReference type="PANTHER" id="PTHR34933:SF1">
    <property type="entry name" value="FLAGELLAR L-RING PROTEIN"/>
    <property type="match status" value="1"/>
</dbReference>
<gene>
    <name evidence="7 9" type="primary">flgH</name>
    <name evidence="9" type="ORF">GCM10011452_02130</name>
</gene>
<comment type="similarity">
    <text evidence="2 7">Belongs to the FlgH family.</text>
</comment>